<dbReference type="Pfam" id="PF13205">
    <property type="entry name" value="Big_5"/>
    <property type="match status" value="1"/>
</dbReference>
<comment type="caution">
    <text evidence="5">The sequence shown here is derived from an EMBL/GenBank/DDBJ whole genome shotgun (WGS) entry which is preliminary data.</text>
</comment>
<protein>
    <submittedName>
        <fullName evidence="5">Outer cell wall protein</fullName>
    </submittedName>
</protein>
<evidence type="ECO:0000313" key="5">
    <source>
        <dbReference type="EMBL" id="KYH34446.1"/>
    </source>
</evidence>
<sequence>MNKRVTSSALAALMIAGTTSFTAFAQINPGTAVIGNKAYDLNYLATKATKAEQKEVLDAIVAGEPIYVKDFAGNWIDNLTGEKVDASVIPAVTYKDADGNVSEHSAGDDAEGINASVKSVKALSLKQFKITFTNPVNDGDLEDDIKDVGNYTLENEDGDEIDDAFEKIEIDDSKKFAIMTLNDDAIDDDDDDKVQNQKSYKLTIDDNVFGKEIVEKFDIEDLELPEAVSAEIVGKDTIKVRFSEPVRPSKNLKAQLSDECFEINDDDIAIDQVNLIDNGNEANIILCSDLKNGQDVKVKVLSKFEDYAGYSIKKRTFDLKVEKNTDDLKIVGYKDTSDTEITLIFNKDIKFGDDNPNSDSDYVVDGDADYIDIDDEDNFLSNFYHTNTKTTAKKAVIDGNELTLTFDSDDALPDGTAYVYVDADALQDLWDKSNDELMVKATINADKVKPEVKKVEQGDTDDTVTVKFTEKVKDSGKGSAEKKENYTLYNKDGDKVKITKVELNSDKNEATLTLKDDLDSGKEYKLVIEDVEDTAGNKMAKATVKFKAEEKSAVEGDDITVDVYSKGTRDQKLVVDFDGTEMETGKGKYAIDNIGNYTVQVYDKKDKEVVKQFNLEDYYKAKLKLLDDNNGVELDLPGDKADKEDQIDFSKLNSDEEIRLVIARVKTASGNMIDNVAYEPIVVEEGSKIDVDDAPVATAPTTIKVSFEKEFDLKANDLKLVLIDEDGNPLKDAKGDYVTLRTSSIVKHKEDGVTKVTYTLDKKYNKNTDRNYELNFDGTYTYRGKDYKVAILVVDNKTENEYDSTFEKGDMWIVSDHIKPAFAKFADDDGDTMADNRDSYEDRDDYDDYVNVVAFTNDKANKIYRATIELRFEEALNEDMLDKYTFKLSDSDIKVTDVRVDEDNPKIIYLDVDFSDWDPDGTESAADVFDEVSVETRNYIEDCAMDYSDGLDKAEYDRNETNSLSAELNEDRFAHPMPEFKVPVKNHAPQVKNEIADQTEKVGAEVKTIEVKDYFADADGDVLTFTATSDKTDVAKVELNNGVLTITPVAEGTAEITVTAKDGSGAEASDTFKVTVEKESVVITELVNPADIKGKKADIKLPATVKAKYSDGTEKDLAVAWNKKVDDLDEGENTLIGTVDGTDKTATLKVIVEKESTPAEGPDFIDESESKVKVLFAGIAVANIHADEGCKVTVNGAALKYDKDKKVYTGSITNVKAGDKVTVTAEKDGKSSSETLVVEEL</sequence>
<dbReference type="AlphaFoldDB" id="A0A151B3H4"/>
<dbReference type="OrthoDB" id="2079983at2"/>
<dbReference type="InterPro" id="IPR006644">
    <property type="entry name" value="Cadg"/>
</dbReference>
<feature type="chain" id="PRO_5007577935" evidence="2">
    <location>
        <begin position="26"/>
        <end position="1241"/>
    </location>
</feature>
<accession>A0A151B3H4</accession>
<dbReference type="Gene3D" id="2.60.40.1220">
    <property type="match status" value="3"/>
</dbReference>
<evidence type="ECO:0000256" key="1">
    <source>
        <dbReference type="ARBA" id="ARBA00022729"/>
    </source>
</evidence>
<dbReference type="Gene3D" id="2.60.40.10">
    <property type="entry name" value="Immunoglobulins"/>
    <property type="match status" value="1"/>
</dbReference>
<dbReference type="GO" id="GO:0005509">
    <property type="term" value="F:calcium ion binding"/>
    <property type="evidence" value="ECO:0007669"/>
    <property type="project" value="InterPro"/>
</dbReference>
<feature type="domain" description="BIG2" evidence="3">
    <location>
        <begin position="989"/>
        <end position="1070"/>
    </location>
</feature>
<feature type="domain" description="Dystroglycan-type cadherin-like" evidence="4">
    <location>
        <begin position="990"/>
        <end position="1083"/>
    </location>
</feature>
<dbReference type="PATRIC" id="fig|1121338.3.peg.1642"/>
<reference evidence="5 6" key="1">
    <citation type="submission" date="2016-02" db="EMBL/GenBank/DDBJ databases">
        <title>Genome sequence of Clostridium tepidiprofundi DSM 19306.</title>
        <authorList>
            <person name="Poehlein A."/>
            <person name="Daniel R."/>
        </authorList>
    </citation>
    <scope>NUCLEOTIDE SEQUENCE [LARGE SCALE GENOMIC DNA]</scope>
    <source>
        <strain evidence="5 6">DSM 19306</strain>
    </source>
</reference>
<evidence type="ECO:0000259" key="3">
    <source>
        <dbReference type="SMART" id="SM00635"/>
    </source>
</evidence>
<dbReference type="InterPro" id="IPR015919">
    <property type="entry name" value="Cadherin-like_sf"/>
</dbReference>
<proteinExistence type="predicted"/>
<keyword evidence="1 2" id="KW-0732">Signal</keyword>
<keyword evidence="6" id="KW-1185">Reference proteome</keyword>
<dbReference type="Pfam" id="PF07532">
    <property type="entry name" value="Big_4"/>
    <property type="match status" value="1"/>
</dbReference>
<dbReference type="InterPro" id="IPR003343">
    <property type="entry name" value="Big_2"/>
</dbReference>
<feature type="signal peptide" evidence="2">
    <location>
        <begin position="1"/>
        <end position="25"/>
    </location>
</feature>
<name>A0A151B3H4_9CLOT</name>
<dbReference type="SUPFAM" id="SSF49313">
    <property type="entry name" value="Cadherin-like"/>
    <property type="match status" value="1"/>
</dbReference>
<evidence type="ECO:0000259" key="4">
    <source>
        <dbReference type="SMART" id="SM00736"/>
    </source>
</evidence>
<dbReference type="InterPro" id="IPR014755">
    <property type="entry name" value="Cu-Rt/internalin_Ig-like"/>
</dbReference>
<dbReference type="SMART" id="SM00635">
    <property type="entry name" value="BID_2"/>
    <property type="match status" value="1"/>
</dbReference>
<organism evidence="5 6">
    <name type="scientific">Clostridium tepidiprofundi DSM 19306</name>
    <dbReference type="NCBI Taxonomy" id="1121338"/>
    <lineage>
        <taxon>Bacteria</taxon>
        <taxon>Bacillati</taxon>
        <taxon>Bacillota</taxon>
        <taxon>Clostridia</taxon>
        <taxon>Eubacteriales</taxon>
        <taxon>Clostridiaceae</taxon>
        <taxon>Clostridium</taxon>
    </lineage>
</organism>
<dbReference type="RefSeq" id="WP_066825083.1">
    <property type="nucleotide sequence ID" value="NZ_LTBA01000016.1"/>
</dbReference>
<dbReference type="Proteomes" id="UP000075531">
    <property type="component" value="Unassembled WGS sequence"/>
</dbReference>
<dbReference type="STRING" id="1121338.CLTEP_15980"/>
<dbReference type="EMBL" id="LTBA01000016">
    <property type="protein sequence ID" value="KYH34446.1"/>
    <property type="molecule type" value="Genomic_DNA"/>
</dbReference>
<evidence type="ECO:0000256" key="2">
    <source>
        <dbReference type="SAM" id="SignalP"/>
    </source>
</evidence>
<dbReference type="GO" id="GO:0016020">
    <property type="term" value="C:membrane"/>
    <property type="evidence" value="ECO:0007669"/>
    <property type="project" value="InterPro"/>
</dbReference>
<gene>
    <name evidence="5" type="ORF">CLTEP_15980</name>
</gene>
<dbReference type="SMART" id="SM00736">
    <property type="entry name" value="CADG"/>
    <property type="match status" value="1"/>
</dbReference>
<dbReference type="Pfam" id="PF17963">
    <property type="entry name" value="Big_9"/>
    <property type="match status" value="1"/>
</dbReference>
<dbReference type="InterPro" id="IPR032812">
    <property type="entry name" value="SbsA_Ig"/>
</dbReference>
<evidence type="ECO:0000313" key="6">
    <source>
        <dbReference type="Proteomes" id="UP000075531"/>
    </source>
</evidence>
<dbReference type="InterPro" id="IPR011081">
    <property type="entry name" value="Big_4"/>
</dbReference>
<dbReference type="InterPro" id="IPR013783">
    <property type="entry name" value="Ig-like_fold"/>
</dbReference>